<dbReference type="Proteomes" id="UP000321793">
    <property type="component" value="Unassembled WGS sequence"/>
</dbReference>
<dbReference type="AlphaFoldDB" id="A0A512T0A1"/>
<comment type="caution">
    <text evidence="1">The sequence shown here is derived from an EMBL/GenBank/DDBJ whole genome shotgun (WGS) entry which is preliminary data.</text>
</comment>
<dbReference type="Gene3D" id="1.10.3630.10">
    <property type="entry name" value="yeast vps74-n-term truncation variant domain like"/>
    <property type="match status" value="1"/>
</dbReference>
<dbReference type="EMBL" id="BKBA01000008">
    <property type="protein sequence ID" value="GEQ13609.1"/>
    <property type="molecule type" value="Genomic_DNA"/>
</dbReference>
<proteinExistence type="predicted"/>
<dbReference type="InterPro" id="IPR038261">
    <property type="entry name" value="GPP34-like_sf"/>
</dbReference>
<reference evidence="1 2" key="1">
    <citation type="submission" date="2019-07" db="EMBL/GenBank/DDBJ databases">
        <title>Whole genome shotgun sequence of Knoellia locipacati NBRC 109775.</title>
        <authorList>
            <person name="Hosoyama A."/>
            <person name="Uohara A."/>
            <person name="Ohji S."/>
            <person name="Ichikawa N."/>
        </authorList>
    </citation>
    <scope>NUCLEOTIDE SEQUENCE [LARGE SCALE GENOMIC DNA]</scope>
    <source>
        <strain evidence="1 2">NBRC 109775</strain>
    </source>
</reference>
<accession>A0A512T0A1</accession>
<evidence type="ECO:0000313" key="1">
    <source>
        <dbReference type="EMBL" id="GEQ13609.1"/>
    </source>
</evidence>
<gene>
    <name evidence="1" type="ORF">KLO01_16560</name>
</gene>
<keyword evidence="2" id="KW-1185">Reference proteome</keyword>
<organism evidence="1 2">
    <name type="scientific">Knoellia locipacati</name>
    <dbReference type="NCBI Taxonomy" id="882824"/>
    <lineage>
        <taxon>Bacteria</taxon>
        <taxon>Bacillati</taxon>
        <taxon>Actinomycetota</taxon>
        <taxon>Actinomycetes</taxon>
        <taxon>Micrococcales</taxon>
        <taxon>Intrasporangiaceae</taxon>
        <taxon>Knoellia</taxon>
    </lineage>
</organism>
<protein>
    <submittedName>
        <fullName evidence="1">Uncharacterized protein</fullName>
    </submittedName>
</protein>
<name>A0A512T0A1_9MICO</name>
<evidence type="ECO:0000313" key="2">
    <source>
        <dbReference type="Proteomes" id="UP000321793"/>
    </source>
</evidence>
<sequence>MSLLLAVGAVPTLFKGLGGLPGRELKRRAKVVSEGGWAGEAVSKAISDVNAAVNAAVIAAVVASTAGAGVAGS</sequence>